<name>A0A8J3G4W1_9BACT</name>
<evidence type="ECO:0000313" key="2">
    <source>
        <dbReference type="Proteomes" id="UP000642809"/>
    </source>
</evidence>
<reference evidence="1" key="1">
    <citation type="journal article" date="2014" name="Int. J. Syst. Evol. Microbiol.">
        <title>Complete genome sequence of Corynebacterium casei LMG S-19264T (=DSM 44701T), isolated from a smear-ripened cheese.</title>
        <authorList>
            <consortium name="US DOE Joint Genome Institute (JGI-PGF)"/>
            <person name="Walter F."/>
            <person name="Albersmeier A."/>
            <person name="Kalinowski J."/>
            <person name="Ruckert C."/>
        </authorList>
    </citation>
    <scope>NUCLEOTIDE SEQUENCE</scope>
    <source>
        <strain evidence="1">KCTC 23224</strain>
    </source>
</reference>
<protein>
    <submittedName>
        <fullName evidence="1">Uncharacterized protein</fullName>
    </submittedName>
</protein>
<reference evidence="1" key="2">
    <citation type="submission" date="2020-09" db="EMBL/GenBank/DDBJ databases">
        <authorList>
            <person name="Sun Q."/>
            <person name="Kim S."/>
        </authorList>
    </citation>
    <scope>NUCLEOTIDE SEQUENCE</scope>
    <source>
        <strain evidence="1">KCTC 23224</strain>
    </source>
</reference>
<keyword evidence="2" id="KW-1185">Reference proteome</keyword>
<dbReference type="AlphaFoldDB" id="A0A8J3G4W1"/>
<sequence length="109" mass="12870">MWIASTDGFISIVQHRELPDMLMVRARVRKDLLSLFKEEQIIETLDADYRFRVLVPKKEMAALVAQKILDLDYLNFKSKVARVPSQQDKLTAYHEIWGVMWEYGKKQNL</sequence>
<organism evidence="1 2">
    <name type="scientific">Mongoliitalea lutea</name>
    <dbReference type="NCBI Taxonomy" id="849756"/>
    <lineage>
        <taxon>Bacteria</taxon>
        <taxon>Pseudomonadati</taxon>
        <taxon>Bacteroidota</taxon>
        <taxon>Cytophagia</taxon>
        <taxon>Cytophagales</taxon>
        <taxon>Cyclobacteriaceae</taxon>
        <taxon>Mongoliitalea</taxon>
    </lineage>
</organism>
<dbReference type="EMBL" id="BMYF01000006">
    <property type="protein sequence ID" value="GHB32944.1"/>
    <property type="molecule type" value="Genomic_DNA"/>
</dbReference>
<accession>A0A8J3G4W1</accession>
<gene>
    <name evidence="1" type="ORF">GCM10008106_12300</name>
</gene>
<evidence type="ECO:0000313" key="1">
    <source>
        <dbReference type="EMBL" id="GHB32944.1"/>
    </source>
</evidence>
<comment type="caution">
    <text evidence="1">The sequence shown here is derived from an EMBL/GenBank/DDBJ whole genome shotgun (WGS) entry which is preliminary data.</text>
</comment>
<dbReference type="Proteomes" id="UP000642809">
    <property type="component" value="Unassembled WGS sequence"/>
</dbReference>
<dbReference type="RefSeq" id="WP_189579606.1">
    <property type="nucleotide sequence ID" value="NZ_BMYF01000006.1"/>
</dbReference>
<proteinExistence type="predicted"/>